<dbReference type="Proteomes" id="UP000054485">
    <property type="component" value="Unassembled WGS sequence"/>
</dbReference>
<gene>
    <name evidence="1" type="ORF">CY34DRAFT_805698</name>
</gene>
<dbReference type="OrthoDB" id="2688201at2759"/>
<proteinExistence type="predicted"/>
<evidence type="ECO:0000313" key="2">
    <source>
        <dbReference type="Proteomes" id="UP000054485"/>
    </source>
</evidence>
<reference evidence="1 2" key="1">
    <citation type="submission" date="2014-04" db="EMBL/GenBank/DDBJ databases">
        <authorList>
            <consortium name="DOE Joint Genome Institute"/>
            <person name="Kuo A."/>
            <person name="Ruytinx J."/>
            <person name="Rineau F."/>
            <person name="Colpaert J."/>
            <person name="Kohler A."/>
            <person name="Nagy L.G."/>
            <person name="Floudas D."/>
            <person name="Copeland A."/>
            <person name="Barry K.W."/>
            <person name="Cichocki N."/>
            <person name="Veneault-Fourrey C."/>
            <person name="LaButti K."/>
            <person name="Lindquist E.A."/>
            <person name="Lipzen A."/>
            <person name="Lundell T."/>
            <person name="Morin E."/>
            <person name="Murat C."/>
            <person name="Sun H."/>
            <person name="Tunlid A."/>
            <person name="Henrissat B."/>
            <person name="Grigoriev I.V."/>
            <person name="Hibbett D.S."/>
            <person name="Martin F."/>
            <person name="Nordberg H.P."/>
            <person name="Cantor M.N."/>
            <person name="Hua S.X."/>
        </authorList>
    </citation>
    <scope>NUCLEOTIDE SEQUENCE [LARGE SCALE GENOMIC DNA]</scope>
    <source>
        <strain evidence="1 2">UH-Slu-Lm8-n1</strain>
    </source>
</reference>
<name>A0A0D0BEK2_9AGAM</name>
<dbReference type="InParanoid" id="A0A0D0BEK2"/>
<keyword evidence="2" id="KW-1185">Reference proteome</keyword>
<reference evidence="2" key="2">
    <citation type="submission" date="2015-01" db="EMBL/GenBank/DDBJ databases">
        <title>Evolutionary Origins and Diversification of the Mycorrhizal Mutualists.</title>
        <authorList>
            <consortium name="DOE Joint Genome Institute"/>
            <consortium name="Mycorrhizal Genomics Consortium"/>
            <person name="Kohler A."/>
            <person name="Kuo A."/>
            <person name="Nagy L.G."/>
            <person name="Floudas D."/>
            <person name="Copeland A."/>
            <person name="Barry K.W."/>
            <person name="Cichocki N."/>
            <person name="Veneault-Fourrey C."/>
            <person name="LaButti K."/>
            <person name="Lindquist E.A."/>
            <person name="Lipzen A."/>
            <person name="Lundell T."/>
            <person name="Morin E."/>
            <person name="Murat C."/>
            <person name="Riley R."/>
            <person name="Ohm R."/>
            <person name="Sun H."/>
            <person name="Tunlid A."/>
            <person name="Henrissat B."/>
            <person name="Grigoriev I.V."/>
            <person name="Hibbett D.S."/>
            <person name="Martin F."/>
        </authorList>
    </citation>
    <scope>NUCLEOTIDE SEQUENCE [LARGE SCALE GENOMIC DNA]</scope>
    <source>
        <strain evidence="2">UH-Slu-Lm8-n1</strain>
    </source>
</reference>
<evidence type="ECO:0000313" key="1">
    <source>
        <dbReference type="EMBL" id="KIK41753.1"/>
    </source>
</evidence>
<protein>
    <submittedName>
        <fullName evidence="1">Uncharacterized protein</fullName>
    </submittedName>
</protein>
<dbReference type="AlphaFoldDB" id="A0A0D0BEK2"/>
<organism evidence="1 2">
    <name type="scientific">Suillus luteus UH-Slu-Lm8-n1</name>
    <dbReference type="NCBI Taxonomy" id="930992"/>
    <lineage>
        <taxon>Eukaryota</taxon>
        <taxon>Fungi</taxon>
        <taxon>Dikarya</taxon>
        <taxon>Basidiomycota</taxon>
        <taxon>Agaricomycotina</taxon>
        <taxon>Agaricomycetes</taxon>
        <taxon>Agaricomycetidae</taxon>
        <taxon>Boletales</taxon>
        <taxon>Suillineae</taxon>
        <taxon>Suillaceae</taxon>
        <taxon>Suillus</taxon>
    </lineage>
</organism>
<dbReference type="HOGENOM" id="CLU_2905652_0_0_1"/>
<accession>A0A0D0BEK2</accession>
<dbReference type="EMBL" id="KN835259">
    <property type="protein sequence ID" value="KIK41753.1"/>
    <property type="molecule type" value="Genomic_DNA"/>
</dbReference>
<sequence>MLQIYDSFIHLFILCTMMFQDKTVASSQTTMVSTPQPISPALARDLQDCRKTSLSLLMAFLA</sequence>